<sequence>MVRIKWLISAQIDLQEIHDYISLDSKRYAKLQVERIYQKIQILKFQPLIGKQVKEIKNTAIRELAEGNYRIIYKIVSYDSIHILMIHHGARDLSKRI</sequence>
<protein>
    <submittedName>
        <fullName evidence="3">Plasmid stabilization system protein ParE</fullName>
    </submittedName>
</protein>
<dbReference type="InterPro" id="IPR051803">
    <property type="entry name" value="TA_system_RelE-like_toxin"/>
</dbReference>
<dbReference type="EMBL" id="FOVI01000012">
    <property type="protein sequence ID" value="SFN83918.1"/>
    <property type="molecule type" value="Genomic_DNA"/>
</dbReference>
<dbReference type="AlphaFoldDB" id="A0A1I5CAA0"/>
<dbReference type="PANTHER" id="PTHR33755">
    <property type="entry name" value="TOXIN PARE1-RELATED"/>
    <property type="match status" value="1"/>
</dbReference>
<dbReference type="Gene3D" id="3.30.2310.20">
    <property type="entry name" value="RelE-like"/>
    <property type="match status" value="1"/>
</dbReference>
<proteinExistence type="inferred from homology"/>
<evidence type="ECO:0000313" key="4">
    <source>
        <dbReference type="Proteomes" id="UP000199036"/>
    </source>
</evidence>
<reference evidence="4" key="1">
    <citation type="submission" date="2016-10" db="EMBL/GenBank/DDBJ databases">
        <authorList>
            <person name="Varghese N."/>
            <person name="Submissions S."/>
        </authorList>
    </citation>
    <scope>NUCLEOTIDE SEQUENCE [LARGE SCALE GENOMIC DNA]</scope>
    <source>
        <strain evidence="4">DS-12</strain>
    </source>
</reference>
<dbReference type="STRING" id="913024.SAMN05421741_11210"/>
<dbReference type="Pfam" id="PF05016">
    <property type="entry name" value="ParE_toxin"/>
    <property type="match status" value="1"/>
</dbReference>
<gene>
    <name evidence="3" type="ORF">SAMN05421741_11210</name>
</gene>
<dbReference type="Proteomes" id="UP000199036">
    <property type="component" value="Unassembled WGS sequence"/>
</dbReference>
<evidence type="ECO:0000313" key="3">
    <source>
        <dbReference type="EMBL" id="SFN83918.1"/>
    </source>
</evidence>
<organism evidence="3 4">
    <name type="scientific">Paenimyroides ummariense</name>
    <dbReference type="NCBI Taxonomy" id="913024"/>
    <lineage>
        <taxon>Bacteria</taxon>
        <taxon>Pseudomonadati</taxon>
        <taxon>Bacteroidota</taxon>
        <taxon>Flavobacteriia</taxon>
        <taxon>Flavobacteriales</taxon>
        <taxon>Flavobacteriaceae</taxon>
        <taxon>Paenimyroides</taxon>
    </lineage>
</organism>
<keyword evidence="2" id="KW-1277">Toxin-antitoxin system</keyword>
<evidence type="ECO:0000256" key="1">
    <source>
        <dbReference type="ARBA" id="ARBA00006226"/>
    </source>
</evidence>
<dbReference type="OrthoDB" id="5574284at2"/>
<keyword evidence="4" id="KW-1185">Reference proteome</keyword>
<dbReference type="InterPro" id="IPR035093">
    <property type="entry name" value="RelE/ParE_toxin_dom_sf"/>
</dbReference>
<accession>A0A1I5CAA0</accession>
<evidence type="ECO:0000256" key="2">
    <source>
        <dbReference type="ARBA" id="ARBA00022649"/>
    </source>
</evidence>
<dbReference type="InterPro" id="IPR007712">
    <property type="entry name" value="RelE/ParE_toxin"/>
</dbReference>
<dbReference type="RefSeq" id="WP_091523146.1">
    <property type="nucleotide sequence ID" value="NZ_FOVI01000012.1"/>
</dbReference>
<name>A0A1I5CAA0_9FLAO</name>
<dbReference type="SUPFAM" id="SSF143011">
    <property type="entry name" value="RelE-like"/>
    <property type="match status" value="1"/>
</dbReference>
<comment type="similarity">
    <text evidence="1">Belongs to the RelE toxin family.</text>
</comment>